<dbReference type="KEGG" id="pgab:PGSY75_0913900"/>
<evidence type="ECO:0000313" key="11">
    <source>
        <dbReference type="EMBL" id="KYO00128.1"/>
    </source>
</evidence>
<evidence type="ECO:0000256" key="1">
    <source>
        <dbReference type="ARBA" id="ARBA00005594"/>
    </source>
</evidence>
<dbReference type="Proteomes" id="UP000076004">
    <property type="component" value="Chromosome 9"/>
</dbReference>
<feature type="domain" description="DALR anticodon binding" evidence="10">
    <location>
        <begin position="751"/>
        <end position="828"/>
    </location>
</feature>
<evidence type="ECO:0000256" key="8">
    <source>
        <dbReference type="SAM" id="SignalP"/>
    </source>
</evidence>
<keyword evidence="5 7" id="KW-0648">Protein biosynthesis</keyword>
<dbReference type="InterPro" id="IPR008909">
    <property type="entry name" value="DALR_anticod-bd"/>
</dbReference>
<comment type="similarity">
    <text evidence="1 7">Belongs to the class-I aminoacyl-tRNA synthetase family.</text>
</comment>
<dbReference type="GO" id="GO:0004814">
    <property type="term" value="F:arginine-tRNA ligase activity"/>
    <property type="evidence" value="ECO:0007669"/>
    <property type="project" value="InterPro"/>
</dbReference>
<organism evidence="11 12">
    <name type="scientific">Plasmodium gaboni</name>
    <dbReference type="NCBI Taxonomy" id="647221"/>
    <lineage>
        <taxon>Eukaryota</taxon>
        <taxon>Sar</taxon>
        <taxon>Alveolata</taxon>
        <taxon>Apicomplexa</taxon>
        <taxon>Aconoidasida</taxon>
        <taxon>Haemosporida</taxon>
        <taxon>Plasmodiidae</taxon>
        <taxon>Plasmodium</taxon>
        <taxon>Plasmodium (Laverania)</taxon>
    </lineage>
</organism>
<evidence type="ECO:0000313" key="12">
    <source>
        <dbReference type="Proteomes" id="UP000076004"/>
    </source>
</evidence>
<keyword evidence="3 7" id="KW-0547">Nucleotide-binding</keyword>
<accession>A0A151LLS6</accession>
<evidence type="ECO:0000256" key="6">
    <source>
        <dbReference type="ARBA" id="ARBA00023146"/>
    </source>
</evidence>
<dbReference type="PANTHER" id="PTHR11956">
    <property type="entry name" value="ARGINYL-TRNA SYNTHETASE"/>
    <property type="match status" value="1"/>
</dbReference>
<dbReference type="PANTHER" id="PTHR11956:SF5">
    <property type="entry name" value="ARGININE--TRNA LIGASE, CYTOPLASMIC"/>
    <property type="match status" value="1"/>
</dbReference>
<dbReference type="VEuPathDB" id="PlasmoDB:PGABG01_0911400"/>
<evidence type="ECO:0000259" key="9">
    <source>
        <dbReference type="Pfam" id="PF00750"/>
    </source>
</evidence>
<protein>
    <submittedName>
        <fullName evidence="11">Putative arginine--tRNA ligase</fullName>
    </submittedName>
</protein>
<feature type="chain" id="PRO_5007584296" evidence="8">
    <location>
        <begin position="17"/>
        <end position="944"/>
    </location>
</feature>
<keyword evidence="8" id="KW-0732">Signal</keyword>
<dbReference type="InterPro" id="IPR035684">
    <property type="entry name" value="ArgRS_core"/>
</dbReference>
<evidence type="ECO:0000256" key="4">
    <source>
        <dbReference type="ARBA" id="ARBA00022840"/>
    </source>
</evidence>
<gene>
    <name evidence="11" type="ORF">PGSY75_0913900</name>
</gene>
<feature type="domain" description="Arginyl-tRNA synthetase catalytic core" evidence="9">
    <location>
        <begin position="235"/>
        <end position="387"/>
    </location>
</feature>
<dbReference type="GO" id="GO:0006420">
    <property type="term" value="P:arginyl-tRNA aminoacylation"/>
    <property type="evidence" value="ECO:0007669"/>
    <property type="project" value="InterPro"/>
</dbReference>
<dbReference type="RefSeq" id="XP_018641895.1">
    <property type="nucleotide sequence ID" value="XM_018785554.1"/>
</dbReference>
<evidence type="ECO:0000256" key="3">
    <source>
        <dbReference type="ARBA" id="ARBA00022741"/>
    </source>
</evidence>
<dbReference type="VEuPathDB" id="PlasmoDB:PGSY75_0913900"/>
<evidence type="ECO:0000259" key="10">
    <source>
        <dbReference type="Pfam" id="PF05746"/>
    </source>
</evidence>
<dbReference type="Gene3D" id="3.40.50.620">
    <property type="entry name" value="HUPs"/>
    <property type="match status" value="1"/>
</dbReference>
<feature type="signal peptide" evidence="8">
    <location>
        <begin position="1"/>
        <end position="16"/>
    </location>
</feature>
<dbReference type="Pfam" id="PF00750">
    <property type="entry name" value="tRNA-synt_1d"/>
    <property type="match status" value="3"/>
</dbReference>
<name>A0A151LLS6_9APIC</name>
<dbReference type="InterPro" id="IPR001278">
    <property type="entry name" value="Arg-tRNA-ligase"/>
</dbReference>
<evidence type="ECO:0000256" key="7">
    <source>
        <dbReference type="RuleBase" id="RU363038"/>
    </source>
</evidence>
<dbReference type="EMBL" id="LVLB01000010">
    <property type="protein sequence ID" value="KYO00128.1"/>
    <property type="molecule type" value="Genomic_DNA"/>
</dbReference>
<evidence type="ECO:0000256" key="5">
    <source>
        <dbReference type="ARBA" id="ARBA00022917"/>
    </source>
</evidence>
<sequence>MLKFLISVFFFYIFLCFDVCEVLRNISYNDNVRSKKEVFFFFIPLLLRKKRIEGRTYVTKNNINNYNYVNNIFCKNSVGRNINGFIYRTNKRSVYNKLYVYKLDKNDNSYNNILNNHINIISERIIQDENNFILPNYCLIENNKFYKDYDYQTSILIYLENYLKNKNVTSNPSVTTTKKMYDEGNINLRNDVISYLQNKCSDIIDDIHISQNGILNIRINNNSLIERIKNFYNINILKNNNNNNNNNNKRDIVLLDFCSVNMAKHIHMGHLKSIFLGYSLSNLFKYSNYHIKNRSHIGDWNLNVALVITFILMFSNRYMNKDDVKNEQHTMSNINFLNNNNKETPQNYRQNQNKVIQNIYHDNIKNISIDSNTNEKMNRQNDDYIKEYIEILNNINHEIYDQNYKILDTNKYLNIKLDTLESWYKLSKRLYIHSDIFKRYSKHTLSLMYKKDEKIMNLWNLICRITKEENDSVLKTFNIKKLVEKGEHYYVKYVLKIINMMKKKNILFNLNNKLCVLLKRKDPEKICNSNNYKNKENLINSNDIYYDIIQPDDNLYEYIKKNDISYLKKNYTILTIKNDVAYTYAAIDIAAIYYRVTYENANKIIYIVDENQKKHFEQVFSITKYLNLIQPHVECICLNYGYILNEQKKKIKTQSFSNNIFVKDFLIKYKQKNIQKNIKDSFIHMIYNKNYIINKKKFNNNIYNKIFLSSIIYSYISVKNSKRQSINNIIQNINREYLYIIDTYNITLYILNIFKKNNYNISDYSFIFINKNIQIEQNVKNILLDILKFNYIIQECTYNFCIEKLSSYIYKLSHKIYNIYNNNLIFKDIIENAHTEMKKKKKKKNINSYINNTNYQNDSLLNEIEHKKFHQNQQAINYTMLSNYINNNANINSSNIQNTHYEQQTISVNNLMANRILELIIMQSYIYILSESFKILNLHLVKFN</sequence>
<comment type="caution">
    <text evidence="11">The sequence shown here is derived from an EMBL/GenBank/DDBJ whole genome shotgun (WGS) entry which is preliminary data.</text>
</comment>
<evidence type="ECO:0000256" key="2">
    <source>
        <dbReference type="ARBA" id="ARBA00022598"/>
    </source>
</evidence>
<keyword evidence="2 7" id="KW-0436">Ligase</keyword>
<dbReference type="SUPFAM" id="SSF52374">
    <property type="entry name" value="Nucleotidylyl transferase"/>
    <property type="match status" value="1"/>
</dbReference>
<dbReference type="GO" id="GO:0005524">
    <property type="term" value="F:ATP binding"/>
    <property type="evidence" value="ECO:0007669"/>
    <property type="project" value="UniProtKB-KW"/>
</dbReference>
<dbReference type="Pfam" id="PF05746">
    <property type="entry name" value="DALR_1"/>
    <property type="match status" value="1"/>
</dbReference>
<dbReference type="AlphaFoldDB" id="A0A151LLS6"/>
<dbReference type="PRINTS" id="PR01038">
    <property type="entry name" value="TRNASYNTHARG"/>
</dbReference>
<dbReference type="GeneID" id="29776166"/>
<feature type="domain" description="Arginyl-tRNA synthetase catalytic core" evidence="9">
    <location>
        <begin position="570"/>
        <end position="717"/>
    </location>
</feature>
<reference evidence="11 12" key="1">
    <citation type="journal article" date="2016" name="Nat. Commun.">
        <title>Genomes of cryptic chimpanzee Plasmodium species reveal key evolutionary events leading to human malaria.</title>
        <authorList>
            <person name="Sundararaman S.A."/>
            <person name="Plenderleith L.J."/>
            <person name="Liu W."/>
            <person name="Loy D.E."/>
            <person name="Learn G.H."/>
            <person name="Li Y."/>
            <person name="Shaw K.S."/>
            <person name="Ayouba A."/>
            <person name="Peeters M."/>
            <person name="Speede S."/>
            <person name="Shaw G.M."/>
            <person name="Bushman F.D."/>
            <person name="Brisson D."/>
            <person name="Rayner J.C."/>
            <person name="Sharp P.M."/>
            <person name="Hahn B.H."/>
        </authorList>
    </citation>
    <scope>NUCLEOTIDE SEQUENCE [LARGE SCALE GENOMIC DNA]</scope>
    <source>
        <strain evidence="11 12">SY75</strain>
    </source>
</reference>
<keyword evidence="4 7" id="KW-0067">ATP-binding</keyword>
<feature type="domain" description="Arginyl-tRNA synthetase catalytic core" evidence="9">
    <location>
        <begin position="413"/>
        <end position="519"/>
    </location>
</feature>
<proteinExistence type="inferred from homology"/>
<keyword evidence="6 7" id="KW-0030">Aminoacyl-tRNA synthetase</keyword>
<dbReference type="InterPro" id="IPR014729">
    <property type="entry name" value="Rossmann-like_a/b/a_fold"/>
</dbReference>